<keyword evidence="1" id="KW-1133">Transmembrane helix</keyword>
<protein>
    <recommendedName>
        <fullName evidence="4">Glucosyltransferase GtrII-like protein</fullName>
    </recommendedName>
</protein>
<feature type="transmembrane region" description="Helical" evidence="1">
    <location>
        <begin position="195"/>
        <end position="217"/>
    </location>
</feature>
<proteinExistence type="predicted"/>
<feature type="transmembrane region" description="Helical" evidence="1">
    <location>
        <begin position="159"/>
        <end position="189"/>
    </location>
</feature>
<organism evidence="2 3">
    <name type="scientific">Pacificibacter maritimus</name>
    <dbReference type="NCBI Taxonomy" id="762213"/>
    <lineage>
        <taxon>Bacteria</taxon>
        <taxon>Pseudomonadati</taxon>
        <taxon>Pseudomonadota</taxon>
        <taxon>Alphaproteobacteria</taxon>
        <taxon>Rhodobacterales</taxon>
        <taxon>Roseobacteraceae</taxon>
        <taxon>Pacificibacter</taxon>
    </lineage>
</organism>
<comment type="caution">
    <text evidence="2">The sequence shown here is derived from an EMBL/GenBank/DDBJ whole genome shotgun (WGS) entry which is preliminary data.</text>
</comment>
<gene>
    <name evidence="2" type="ORF">EDD53_1002</name>
</gene>
<name>A0A3N4UWE2_9RHOB</name>
<evidence type="ECO:0008006" key="4">
    <source>
        <dbReference type="Google" id="ProtNLM"/>
    </source>
</evidence>
<dbReference type="OrthoDB" id="6666260at2"/>
<feature type="transmembrane region" description="Helical" evidence="1">
    <location>
        <begin position="109"/>
        <end position="128"/>
    </location>
</feature>
<dbReference type="EMBL" id="RKQK01000001">
    <property type="protein sequence ID" value="RPE71871.1"/>
    <property type="molecule type" value="Genomic_DNA"/>
</dbReference>
<evidence type="ECO:0000256" key="1">
    <source>
        <dbReference type="SAM" id="Phobius"/>
    </source>
</evidence>
<accession>A0A3N4UWE2</accession>
<dbReference type="RefSeq" id="WP_123792047.1">
    <property type="nucleotide sequence ID" value="NZ_RKQK01000001.1"/>
</dbReference>
<reference evidence="2 3" key="1">
    <citation type="submission" date="2018-11" db="EMBL/GenBank/DDBJ databases">
        <title>Genomic Encyclopedia of Type Strains, Phase IV (KMG-IV): sequencing the most valuable type-strain genomes for metagenomic binning, comparative biology and taxonomic classification.</title>
        <authorList>
            <person name="Goeker M."/>
        </authorList>
    </citation>
    <scope>NUCLEOTIDE SEQUENCE [LARGE SCALE GENOMIC DNA]</scope>
    <source>
        <strain evidence="2 3">DSM 104731</strain>
    </source>
</reference>
<feature type="transmembrane region" description="Helical" evidence="1">
    <location>
        <begin position="21"/>
        <end position="41"/>
    </location>
</feature>
<keyword evidence="3" id="KW-1185">Reference proteome</keyword>
<feature type="transmembrane region" description="Helical" evidence="1">
    <location>
        <begin position="363"/>
        <end position="384"/>
    </location>
</feature>
<feature type="transmembrane region" description="Helical" evidence="1">
    <location>
        <begin position="303"/>
        <end position="320"/>
    </location>
</feature>
<keyword evidence="1" id="KW-0812">Transmembrane</keyword>
<feature type="transmembrane region" description="Helical" evidence="1">
    <location>
        <begin position="77"/>
        <end position="102"/>
    </location>
</feature>
<sequence>MISQEQRTIGTRRVSASSFSIVAIIAVTAVSIIIFSNGLVLSNYKTLHFILNYDVEFLKRGLVGQIFNLLGFSPWGAAPGVFTLMALLLLSGLYMLATYALLRQRGRSVLALVLVALWASPAALPHLAADFGRFDALLILLLGLWAVCSYALPAKLSLLLLAVVGCVSLLIHEITLVVTMPIGLALWLIRYDKPLISVSTLAFGVAISLVTALVWLFGKGDILTPENLTDLISKNFGVDDYSIKLILLVLFGDMAENITYSIRQAGYYAPVKQHLQFFAIMSGFIFLQGMMVITAVRRLPRHSWFAIMACLTPLALYPLGFDYFRWLSFVLINMTILSVWIMLHNPETTDAIIANCEGWRRCIIALIFLFLVVGPLGVFTSFALKHAPLVTPFLP</sequence>
<dbReference type="Proteomes" id="UP000269689">
    <property type="component" value="Unassembled WGS sequence"/>
</dbReference>
<evidence type="ECO:0000313" key="2">
    <source>
        <dbReference type="EMBL" id="RPE71871.1"/>
    </source>
</evidence>
<feature type="transmembrane region" description="Helical" evidence="1">
    <location>
        <begin position="326"/>
        <end position="343"/>
    </location>
</feature>
<dbReference type="AlphaFoldDB" id="A0A3N4UWE2"/>
<keyword evidence="1" id="KW-0472">Membrane</keyword>
<feature type="transmembrane region" description="Helical" evidence="1">
    <location>
        <begin position="134"/>
        <end position="152"/>
    </location>
</feature>
<evidence type="ECO:0000313" key="3">
    <source>
        <dbReference type="Proteomes" id="UP000269689"/>
    </source>
</evidence>
<feature type="transmembrane region" description="Helical" evidence="1">
    <location>
        <begin position="275"/>
        <end position="296"/>
    </location>
</feature>